<reference evidence="1 2" key="1">
    <citation type="journal article" date="2019" name="Commun. Biol.">
        <title>The bagworm genome reveals a unique fibroin gene that provides high tensile strength.</title>
        <authorList>
            <person name="Kono N."/>
            <person name="Nakamura H."/>
            <person name="Ohtoshi R."/>
            <person name="Tomita M."/>
            <person name="Numata K."/>
            <person name="Arakawa K."/>
        </authorList>
    </citation>
    <scope>NUCLEOTIDE SEQUENCE [LARGE SCALE GENOMIC DNA]</scope>
</reference>
<dbReference type="EMBL" id="BGZK01000029">
    <property type="protein sequence ID" value="GBP08035.1"/>
    <property type="molecule type" value="Genomic_DNA"/>
</dbReference>
<keyword evidence="2" id="KW-1185">Reference proteome</keyword>
<accession>A0A4C1T1I6</accession>
<name>A0A4C1T1I6_EUMVA</name>
<sequence length="112" mass="12552">MKHGLERADGAHSYAGQLPAAAHSSVDTSDTVRGAEVSVFIRSLYRMRDYKNTDPKIQLCDALVLSKLNYVDSVWSLLVLKIFSDVYKMLVFAIVPLYLDEAIYHAISINMV</sequence>
<proteinExistence type="predicted"/>
<dbReference type="AlphaFoldDB" id="A0A4C1T1I6"/>
<gene>
    <name evidence="1" type="ORF">EVAR_2855_1</name>
</gene>
<evidence type="ECO:0000313" key="2">
    <source>
        <dbReference type="Proteomes" id="UP000299102"/>
    </source>
</evidence>
<comment type="caution">
    <text evidence="1">The sequence shown here is derived from an EMBL/GenBank/DDBJ whole genome shotgun (WGS) entry which is preliminary data.</text>
</comment>
<organism evidence="1 2">
    <name type="scientific">Eumeta variegata</name>
    <name type="common">Bagworm moth</name>
    <name type="synonym">Eumeta japonica</name>
    <dbReference type="NCBI Taxonomy" id="151549"/>
    <lineage>
        <taxon>Eukaryota</taxon>
        <taxon>Metazoa</taxon>
        <taxon>Ecdysozoa</taxon>
        <taxon>Arthropoda</taxon>
        <taxon>Hexapoda</taxon>
        <taxon>Insecta</taxon>
        <taxon>Pterygota</taxon>
        <taxon>Neoptera</taxon>
        <taxon>Endopterygota</taxon>
        <taxon>Lepidoptera</taxon>
        <taxon>Glossata</taxon>
        <taxon>Ditrysia</taxon>
        <taxon>Tineoidea</taxon>
        <taxon>Psychidae</taxon>
        <taxon>Oiketicinae</taxon>
        <taxon>Eumeta</taxon>
    </lineage>
</organism>
<protein>
    <submittedName>
        <fullName evidence="1">Uncharacterized protein</fullName>
    </submittedName>
</protein>
<dbReference type="Proteomes" id="UP000299102">
    <property type="component" value="Unassembled WGS sequence"/>
</dbReference>
<evidence type="ECO:0000313" key="1">
    <source>
        <dbReference type="EMBL" id="GBP08035.1"/>
    </source>
</evidence>